<dbReference type="InterPro" id="IPR006186">
    <property type="entry name" value="Ser/Thr-sp_prot-phosphatase"/>
</dbReference>
<comment type="cofactor">
    <cofactor evidence="1">
        <name>Mn(2+)</name>
        <dbReference type="ChEBI" id="CHEBI:29035"/>
    </cofactor>
</comment>
<comment type="catalytic activity">
    <reaction evidence="8">
        <text>O-phospho-L-threonyl-[protein] + H2O = L-threonyl-[protein] + phosphate</text>
        <dbReference type="Rhea" id="RHEA:47004"/>
        <dbReference type="Rhea" id="RHEA-COMP:11060"/>
        <dbReference type="Rhea" id="RHEA-COMP:11605"/>
        <dbReference type="ChEBI" id="CHEBI:15377"/>
        <dbReference type="ChEBI" id="CHEBI:30013"/>
        <dbReference type="ChEBI" id="CHEBI:43474"/>
        <dbReference type="ChEBI" id="CHEBI:61977"/>
        <dbReference type="EC" id="3.1.3.16"/>
    </reaction>
</comment>
<dbReference type="GO" id="GO:0046872">
    <property type="term" value="F:metal ion binding"/>
    <property type="evidence" value="ECO:0007669"/>
    <property type="project" value="UniProtKB-KW"/>
</dbReference>
<feature type="non-terminal residue" evidence="10">
    <location>
        <position position="1"/>
    </location>
</feature>
<keyword evidence="6" id="KW-0464">Manganese</keyword>
<dbReference type="GO" id="GO:0005737">
    <property type="term" value="C:cytoplasm"/>
    <property type="evidence" value="ECO:0007669"/>
    <property type="project" value="TreeGrafter"/>
</dbReference>
<evidence type="ECO:0000259" key="9">
    <source>
        <dbReference type="SMART" id="SM00156"/>
    </source>
</evidence>
<feature type="domain" description="Serine/threonine specific protein phosphatases" evidence="9">
    <location>
        <begin position="2"/>
        <end position="246"/>
    </location>
</feature>
<dbReference type="SUPFAM" id="SSF56300">
    <property type="entry name" value="Metallo-dependent phosphatases"/>
    <property type="match status" value="1"/>
</dbReference>
<dbReference type="Proteomes" id="UP000192247">
    <property type="component" value="Unassembled WGS sequence"/>
</dbReference>
<evidence type="ECO:0000256" key="2">
    <source>
        <dbReference type="ARBA" id="ARBA00013081"/>
    </source>
</evidence>
<evidence type="ECO:0000256" key="6">
    <source>
        <dbReference type="ARBA" id="ARBA00023211"/>
    </source>
</evidence>
<evidence type="ECO:0000256" key="5">
    <source>
        <dbReference type="ARBA" id="ARBA00022912"/>
    </source>
</evidence>
<dbReference type="Gene3D" id="3.60.21.10">
    <property type="match status" value="1"/>
</dbReference>
<evidence type="ECO:0000256" key="4">
    <source>
        <dbReference type="ARBA" id="ARBA00022801"/>
    </source>
</evidence>
<dbReference type="InParanoid" id="A0A1V9XVZ4"/>
<keyword evidence="11" id="KW-1185">Reference proteome</keyword>
<dbReference type="Pfam" id="PF00149">
    <property type="entry name" value="Metallophos"/>
    <property type="match status" value="1"/>
</dbReference>
<dbReference type="InterPro" id="IPR050341">
    <property type="entry name" value="PP1_catalytic_subunit"/>
</dbReference>
<dbReference type="SMART" id="SM00156">
    <property type="entry name" value="PP2Ac"/>
    <property type="match status" value="1"/>
</dbReference>
<evidence type="ECO:0000256" key="8">
    <source>
        <dbReference type="ARBA" id="ARBA00048336"/>
    </source>
</evidence>
<proteinExistence type="predicted"/>
<dbReference type="InterPro" id="IPR029052">
    <property type="entry name" value="Metallo-depent_PP-like"/>
</dbReference>
<sequence length="269" mass="30269">ICSAHGGRHFPRGSVAGDIRNLFDLLDTTGFPPDVAYLILGDIVNKGKNSIEVVCLLFCYKVLFPGRVFILRGEQETDNMLRKGGFKTEVMYRFDKELYKQFVSSFAYMPLASVIANKIYACHGGINNEVVRVNHIRHIERPLKTLTGPAAGIVLGVPINRMGSSYVNDQLLEYDTSMVFQFLEANKLDLIIRTGEWTPDGFRYVGNRTVLNIFSTRNYCNRGNPASMVKIDRNGKLDLILCSEEIEFDCLSTSAAQGRRVKKVSNIRK</sequence>
<protein>
    <recommendedName>
        <fullName evidence="2">protein-serine/threonine phosphatase</fullName>
        <ecNumber evidence="2">3.1.3.16</ecNumber>
    </recommendedName>
</protein>
<comment type="catalytic activity">
    <reaction evidence="7">
        <text>O-phospho-L-seryl-[protein] + H2O = L-seryl-[protein] + phosphate</text>
        <dbReference type="Rhea" id="RHEA:20629"/>
        <dbReference type="Rhea" id="RHEA-COMP:9863"/>
        <dbReference type="Rhea" id="RHEA-COMP:11604"/>
        <dbReference type="ChEBI" id="CHEBI:15377"/>
        <dbReference type="ChEBI" id="CHEBI:29999"/>
        <dbReference type="ChEBI" id="CHEBI:43474"/>
        <dbReference type="ChEBI" id="CHEBI:83421"/>
        <dbReference type="EC" id="3.1.3.16"/>
    </reaction>
</comment>
<evidence type="ECO:0000313" key="10">
    <source>
        <dbReference type="EMBL" id="OQR77583.1"/>
    </source>
</evidence>
<dbReference type="OrthoDB" id="6506823at2759"/>
<name>A0A1V9XVZ4_9ACAR</name>
<dbReference type="EC" id="3.1.3.16" evidence="2"/>
<keyword evidence="3" id="KW-0479">Metal-binding</keyword>
<keyword evidence="4" id="KW-0378">Hydrolase</keyword>
<dbReference type="AlphaFoldDB" id="A0A1V9XVZ4"/>
<gene>
    <name evidence="10" type="ORF">BIW11_00422</name>
</gene>
<evidence type="ECO:0000256" key="1">
    <source>
        <dbReference type="ARBA" id="ARBA00001936"/>
    </source>
</evidence>
<accession>A0A1V9XVZ4</accession>
<dbReference type="PANTHER" id="PTHR11668:SF300">
    <property type="entry name" value="SERINE_THREONINE-PROTEIN PHOSPHATASE"/>
    <property type="match status" value="1"/>
</dbReference>
<dbReference type="GO" id="GO:0005634">
    <property type="term" value="C:nucleus"/>
    <property type="evidence" value="ECO:0007669"/>
    <property type="project" value="TreeGrafter"/>
</dbReference>
<evidence type="ECO:0000313" key="11">
    <source>
        <dbReference type="Proteomes" id="UP000192247"/>
    </source>
</evidence>
<keyword evidence="5" id="KW-0904">Protein phosphatase</keyword>
<dbReference type="PRINTS" id="PR00114">
    <property type="entry name" value="STPHPHTASE"/>
</dbReference>
<dbReference type="STRING" id="418985.A0A1V9XVZ4"/>
<dbReference type="GO" id="GO:0004722">
    <property type="term" value="F:protein serine/threonine phosphatase activity"/>
    <property type="evidence" value="ECO:0007669"/>
    <property type="project" value="UniProtKB-EC"/>
</dbReference>
<evidence type="ECO:0000256" key="3">
    <source>
        <dbReference type="ARBA" id="ARBA00022723"/>
    </source>
</evidence>
<organism evidence="10 11">
    <name type="scientific">Tropilaelaps mercedesae</name>
    <dbReference type="NCBI Taxonomy" id="418985"/>
    <lineage>
        <taxon>Eukaryota</taxon>
        <taxon>Metazoa</taxon>
        <taxon>Ecdysozoa</taxon>
        <taxon>Arthropoda</taxon>
        <taxon>Chelicerata</taxon>
        <taxon>Arachnida</taxon>
        <taxon>Acari</taxon>
        <taxon>Parasitiformes</taxon>
        <taxon>Mesostigmata</taxon>
        <taxon>Gamasina</taxon>
        <taxon>Dermanyssoidea</taxon>
        <taxon>Laelapidae</taxon>
        <taxon>Tropilaelaps</taxon>
    </lineage>
</organism>
<dbReference type="InterPro" id="IPR004843">
    <property type="entry name" value="Calcineurin-like_PHP"/>
</dbReference>
<comment type="caution">
    <text evidence="10">The sequence shown here is derived from an EMBL/GenBank/DDBJ whole genome shotgun (WGS) entry which is preliminary data.</text>
</comment>
<dbReference type="PANTHER" id="PTHR11668">
    <property type="entry name" value="SERINE/THREONINE PROTEIN PHOSPHATASE"/>
    <property type="match status" value="1"/>
</dbReference>
<dbReference type="EMBL" id="MNPL01003368">
    <property type="protein sequence ID" value="OQR77583.1"/>
    <property type="molecule type" value="Genomic_DNA"/>
</dbReference>
<evidence type="ECO:0000256" key="7">
    <source>
        <dbReference type="ARBA" id="ARBA00047761"/>
    </source>
</evidence>
<reference evidence="10 11" key="1">
    <citation type="journal article" date="2017" name="Gigascience">
        <title>Draft genome of the honey bee ectoparasitic mite, Tropilaelaps mercedesae, is shaped by the parasitic life history.</title>
        <authorList>
            <person name="Dong X."/>
            <person name="Armstrong S.D."/>
            <person name="Xia D."/>
            <person name="Makepeace B.L."/>
            <person name="Darby A.C."/>
            <person name="Kadowaki T."/>
        </authorList>
    </citation>
    <scope>NUCLEOTIDE SEQUENCE [LARGE SCALE GENOMIC DNA]</scope>
    <source>
        <strain evidence="10">Wuxi-XJTLU</strain>
    </source>
</reference>